<sequence length="147" mass="15851">MQLKLKRSQRTGGMLGGKVIFALDARSDLTPDEKGLVSKYGLGKLVVYDSEARKKHGEAAYGHFGEGASSTIGRSLWKNARGIASAAMMALSLRITVEGLMSGQHVECKDLDELLGAEAAILNACKNLNAYLETAQTFDGREEVVEF</sequence>
<comment type="caution">
    <text evidence="1">The sequence shown here is derived from an EMBL/GenBank/DDBJ whole genome shotgun (WGS) entry which is preliminary data.</text>
</comment>
<gene>
    <name evidence="1" type="ORF">ABH992_003235</name>
</gene>
<keyword evidence="2" id="KW-1185">Reference proteome</keyword>
<reference evidence="1 2" key="1">
    <citation type="submission" date="2024-07" db="EMBL/GenBank/DDBJ databases">
        <title>Genomic Encyclopedia of Type Strains, Phase V (KMG-V): Genome sequencing to study the core and pangenomes of soil and plant-associated prokaryotes.</title>
        <authorList>
            <person name="Whitman W."/>
        </authorList>
    </citation>
    <scope>NUCLEOTIDE SEQUENCE [LARGE SCALE GENOMIC DNA]</scope>
    <source>
        <strain evidence="1 2">USDA 222</strain>
    </source>
</reference>
<evidence type="ECO:0000313" key="1">
    <source>
        <dbReference type="EMBL" id="MEY9470836.1"/>
    </source>
</evidence>
<dbReference type="RefSeq" id="WP_370090997.1">
    <property type="nucleotide sequence ID" value="NZ_JBGBZN010000002.1"/>
</dbReference>
<evidence type="ECO:0000313" key="2">
    <source>
        <dbReference type="Proteomes" id="UP001565474"/>
    </source>
</evidence>
<dbReference type="EMBL" id="JBGBZN010000002">
    <property type="protein sequence ID" value="MEY9470836.1"/>
    <property type="molecule type" value="Genomic_DNA"/>
</dbReference>
<protein>
    <submittedName>
        <fullName evidence="1">Uncharacterized protein</fullName>
    </submittedName>
</protein>
<proteinExistence type="predicted"/>
<organism evidence="1 2">
    <name type="scientific">Bradyrhizobium yuanmingense</name>
    <dbReference type="NCBI Taxonomy" id="108015"/>
    <lineage>
        <taxon>Bacteria</taxon>
        <taxon>Pseudomonadati</taxon>
        <taxon>Pseudomonadota</taxon>
        <taxon>Alphaproteobacteria</taxon>
        <taxon>Hyphomicrobiales</taxon>
        <taxon>Nitrobacteraceae</taxon>
        <taxon>Bradyrhizobium</taxon>
    </lineage>
</organism>
<accession>A0ABV4GFW1</accession>
<name>A0ABV4GFW1_9BRAD</name>
<dbReference type="Proteomes" id="UP001565474">
    <property type="component" value="Unassembled WGS sequence"/>
</dbReference>